<dbReference type="GO" id="GO:0050661">
    <property type="term" value="F:NADP binding"/>
    <property type="evidence" value="ECO:0007669"/>
    <property type="project" value="InterPro"/>
</dbReference>
<protein>
    <submittedName>
        <fullName evidence="3">NAD(P)-dependent oxidoreductase</fullName>
    </submittedName>
</protein>
<dbReference type="Proteomes" id="UP000222296">
    <property type="component" value="Plasmid pAt"/>
</dbReference>
<evidence type="ECO:0000259" key="1">
    <source>
        <dbReference type="Pfam" id="PF03446"/>
    </source>
</evidence>
<evidence type="ECO:0000313" key="3">
    <source>
        <dbReference type="EMBL" id="QDY97801.1"/>
    </source>
</evidence>
<reference evidence="3 4" key="1">
    <citation type="journal article" date="2017" name="Genome Announc.">
        <title>Draft Genome Sequence of Agrobacterium tumefaciens Biovar 1 Strain 186, Isolated from Walnut.</title>
        <authorList>
            <person name="Poret-Peterson A.T."/>
            <person name="Bhatnagar S."/>
            <person name="McClean A.E."/>
            <person name="Kluepfel D.A."/>
        </authorList>
    </citation>
    <scope>NUCLEOTIDE SEQUENCE [LARGE SCALE GENOMIC DNA]</scope>
    <source>
        <strain evidence="3 4">186</strain>
    </source>
</reference>
<dbReference type="SUPFAM" id="SSF48179">
    <property type="entry name" value="6-phosphogluconate dehydrogenase C-terminal domain-like"/>
    <property type="match status" value="1"/>
</dbReference>
<feature type="domain" description="Phosphogluconate dehydrogenase NAD-binding putative C-terminal" evidence="2">
    <location>
        <begin position="199"/>
        <end position="269"/>
    </location>
</feature>
<gene>
    <name evidence="3" type="ORF">CG010_026570</name>
</gene>
<dbReference type="RefSeq" id="WP_099086481.1">
    <property type="nucleotide sequence ID" value="NZ_CP042276.1"/>
</dbReference>
<dbReference type="Pfam" id="PF09130">
    <property type="entry name" value="DUF1932"/>
    <property type="match status" value="1"/>
</dbReference>
<sequence length="295" mass="31058">MIDVGLVGFGEAAQAFVSGWRADEISRRALGDVAAFDVKVEDLVSRSSLQECCNDLEVRCAEIPAEALAARQVVFSLVTADKALRAATRAAPNLSKGALFLDCNSCSPNTKSKAAAVVEGAGGIYVDVAVMAPVHPARHRTVLLLSGAGAEEALAIVSKLNMNAKIAGDTVGQASSIKMLRSVMIKGFEALTAECFLAARRAGVEAAVLASLQSSDPGLDWTKRAAYNLERMMVHGQRRAAEMIEVAATLRELGLPDRMATATAEWQRQIGGKGTRSVSDTLEARADAILGSTLD</sequence>
<proteinExistence type="predicted"/>
<dbReference type="AlphaFoldDB" id="A0AAP9J9P5"/>
<dbReference type="InterPro" id="IPR006115">
    <property type="entry name" value="6PGDH_NADP-bd"/>
</dbReference>
<dbReference type="Gene3D" id="3.40.50.720">
    <property type="entry name" value="NAD(P)-binding Rossmann-like Domain"/>
    <property type="match status" value="1"/>
</dbReference>
<keyword evidence="3" id="KW-0614">Plasmid</keyword>
<feature type="domain" description="6-phosphogluconate dehydrogenase NADP-binding" evidence="1">
    <location>
        <begin position="38"/>
        <end position="156"/>
    </location>
</feature>
<evidence type="ECO:0000313" key="4">
    <source>
        <dbReference type="Proteomes" id="UP000222296"/>
    </source>
</evidence>
<evidence type="ECO:0000259" key="2">
    <source>
        <dbReference type="Pfam" id="PF09130"/>
    </source>
</evidence>
<dbReference type="InterPro" id="IPR015814">
    <property type="entry name" value="Pgluconate_DH_NAD-bd_C"/>
</dbReference>
<dbReference type="SUPFAM" id="SSF51735">
    <property type="entry name" value="NAD(P)-binding Rossmann-fold domains"/>
    <property type="match status" value="1"/>
</dbReference>
<name>A0AAP9J9P5_AGRTU</name>
<organism evidence="3 4">
    <name type="scientific">Agrobacterium tumefaciens</name>
    <dbReference type="NCBI Taxonomy" id="358"/>
    <lineage>
        <taxon>Bacteria</taxon>
        <taxon>Pseudomonadati</taxon>
        <taxon>Pseudomonadota</taxon>
        <taxon>Alphaproteobacteria</taxon>
        <taxon>Hyphomicrobiales</taxon>
        <taxon>Rhizobiaceae</taxon>
        <taxon>Rhizobium/Agrobacterium group</taxon>
        <taxon>Agrobacterium</taxon>
        <taxon>Agrobacterium tumefaciens complex</taxon>
    </lineage>
</organism>
<dbReference type="InterPro" id="IPR036291">
    <property type="entry name" value="NAD(P)-bd_dom_sf"/>
</dbReference>
<dbReference type="Gene3D" id="1.10.1040.10">
    <property type="entry name" value="N-(1-d-carboxylethyl)-l-norvaline Dehydrogenase, domain 2"/>
    <property type="match status" value="1"/>
</dbReference>
<accession>A0AAP9J9P5</accession>
<dbReference type="EMBL" id="CP042276">
    <property type="protein sequence ID" value="QDY97801.1"/>
    <property type="molecule type" value="Genomic_DNA"/>
</dbReference>
<geneLocation type="plasmid" evidence="4">
    <name>pat</name>
</geneLocation>
<dbReference type="InterPro" id="IPR013328">
    <property type="entry name" value="6PGD_dom2"/>
</dbReference>
<dbReference type="Pfam" id="PF03446">
    <property type="entry name" value="NAD_binding_2"/>
    <property type="match status" value="1"/>
</dbReference>
<dbReference type="InterPro" id="IPR008927">
    <property type="entry name" value="6-PGluconate_DH-like_C_sf"/>
</dbReference>